<keyword evidence="2" id="KW-1185">Reference proteome</keyword>
<gene>
    <name evidence="1" type="ORF">NX722_10230</name>
</gene>
<dbReference type="Proteomes" id="UP001209854">
    <property type="component" value="Unassembled WGS sequence"/>
</dbReference>
<sequence length="86" mass="9406">MKSGFEPISVSEYVKKHIQSNPSTNKENLIESLNSLVKSYKAGEKCSCGNDIWVIGSSACGWMACFSCITGEAYPDDDYEIEGALE</sequence>
<protein>
    <submittedName>
        <fullName evidence="1">Uncharacterized protein</fullName>
    </submittedName>
</protein>
<organism evidence="1 2">
    <name type="scientific">Endozoicomonas gorgoniicola</name>
    <dbReference type="NCBI Taxonomy" id="1234144"/>
    <lineage>
        <taxon>Bacteria</taxon>
        <taxon>Pseudomonadati</taxon>
        <taxon>Pseudomonadota</taxon>
        <taxon>Gammaproteobacteria</taxon>
        <taxon>Oceanospirillales</taxon>
        <taxon>Endozoicomonadaceae</taxon>
        <taxon>Endozoicomonas</taxon>
    </lineage>
</organism>
<dbReference type="EMBL" id="JAPFCC010000001">
    <property type="protein sequence ID" value="MCW7553011.1"/>
    <property type="molecule type" value="Genomic_DNA"/>
</dbReference>
<dbReference type="RefSeq" id="WP_262567887.1">
    <property type="nucleotide sequence ID" value="NZ_JAPFCC010000001.1"/>
</dbReference>
<comment type="caution">
    <text evidence="1">The sequence shown here is derived from an EMBL/GenBank/DDBJ whole genome shotgun (WGS) entry which is preliminary data.</text>
</comment>
<evidence type="ECO:0000313" key="1">
    <source>
        <dbReference type="EMBL" id="MCW7553011.1"/>
    </source>
</evidence>
<name>A0ABT3MUF4_9GAMM</name>
<proteinExistence type="predicted"/>
<reference evidence="1 2" key="1">
    <citation type="submission" date="2022-10" db="EMBL/GenBank/DDBJ databases">
        <title>High-quality genome sequences of two octocoral-associated bacteria, Endozoicomonas euniceicola EF212 and Endozoicomonas gorgoniicola PS125.</title>
        <authorList>
            <person name="Chiou Y.-J."/>
            <person name="Chen Y.-H."/>
        </authorList>
    </citation>
    <scope>NUCLEOTIDE SEQUENCE [LARGE SCALE GENOMIC DNA]</scope>
    <source>
        <strain evidence="1 2">PS125</strain>
    </source>
</reference>
<evidence type="ECO:0000313" key="2">
    <source>
        <dbReference type="Proteomes" id="UP001209854"/>
    </source>
</evidence>
<accession>A0ABT3MUF4</accession>